<comment type="caution">
    <text evidence="5">The sequence shown here is derived from an EMBL/GenBank/DDBJ whole genome shotgun (WGS) entry which is preliminary data.</text>
</comment>
<proteinExistence type="inferred from homology"/>
<dbReference type="Proteomes" id="UP001139125">
    <property type="component" value="Unassembled WGS sequence"/>
</dbReference>
<evidence type="ECO:0000256" key="2">
    <source>
        <dbReference type="ARBA" id="ARBA00038115"/>
    </source>
</evidence>
<dbReference type="InterPro" id="IPR050261">
    <property type="entry name" value="FrsA_esterase"/>
</dbReference>
<keyword evidence="1" id="KW-0378">Hydrolase</keyword>
<keyword evidence="3" id="KW-0732">Signal</keyword>
<dbReference type="Pfam" id="PF00561">
    <property type="entry name" value="Abhydrolase_1"/>
    <property type="match status" value="1"/>
</dbReference>
<comment type="similarity">
    <text evidence="2">Belongs to the AB hydrolase superfamily. FUS2 hydrolase family.</text>
</comment>
<evidence type="ECO:0000256" key="3">
    <source>
        <dbReference type="SAM" id="SignalP"/>
    </source>
</evidence>
<reference evidence="5" key="1">
    <citation type="submission" date="2022-06" db="EMBL/GenBank/DDBJ databases">
        <title>Gracilimonas sp. CAU 1638 isolated from sea sediment.</title>
        <authorList>
            <person name="Kim W."/>
        </authorList>
    </citation>
    <scope>NUCLEOTIDE SEQUENCE</scope>
    <source>
        <strain evidence="5">CAU 1638</strain>
    </source>
</reference>
<organism evidence="5 6">
    <name type="scientific">Gracilimonas sediminicola</name>
    <dbReference type="NCBI Taxonomy" id="2952158"/>
    <lineage>
        <taxon>Bacteria</taxon>
        <taxon>Pseudomonadati</taxon>
        <taxon>Balneolota</taxon>
        <taxon>Balneolia</taxon>
        <taxon>Balneolales</taxon>
        <taxon>Balneolaceae</taxon>
        <taxon>Gracilimonas</taxon>
    </lineage>
</organism>
<dbReference type="EMBL" id="JANDBC010000001">
    <property type="protein sequence ID" value="MCP9290587.1"/>
    <property type="molecule type" value="Genomic_DNA"/>
</dbReference>
<dbReference type="RefSeq" id="WP_255132798.1">
    <property type="nucleotide sequence ID" value="NZ_JANDBC010000001.1"/>
</dbReference>
<evidence type="ECO:0000259" key="4">
    <source>
        <dbReference type="Pfam" id="PF00561"/>
    </source>
</evidence>
<feature type="signal peptide" evidence="3">
    <location>
        <begin position="1"/>
        <end position="25"/>
    </location>
</feature>
<name>A0A9X2L1P8_9BACT</name>
<evidence type="ECO:0000313" key="5">
    <source>
        <dbReference type="EMBL" id="MCP9290587.1"/>
    </source>
</evidence>
<dbReference type="GO" id="GO:0052689">
    <property type="term" value="F:carboxylic ester hydrolase activity"/>
    <property type="evidence" value="ECO:0007669"/>
    <property type="project" value="UniProtKB-ARBA"/>
</dbReference>
<accession>A0A9X2L1P8</accession>
<dbReference type="Gene3D" id="3.40.50.1820">
    <property type="entry name" value="alpha/beta hydrolase"/>
    <property type="match status" value="1"/>
</dbReference>
<dbReference type="AlphaFoldDB" id="A0A9X2L1P8"/>
<dbReference type="PANTHER" id="PTHR22946">
    <property type="entry name" value="DIENELACTONE HYDROLASE DOMAIN-CONTAINING PROTEIN-RELATED"/>
    <property type="match status" value="1"/>
</dbReference>
<evidence type="ECO:0000313" key="6">
    <source>
        <dbReference type="Proteomes" id="UP001139125"/>
    </source>
</evidence>
<evidence type="ECO:0000256" key="1">
    <source>
        <dbReference type="ARBA" id="ARBA00022801"/>
    </source>
</evidence>
<feature type="chain" id="PRO_5040810668" description="AB hydrolase-1 domain-containing protein" evidence="3">
    <location>
        <begin position="26"/>
        <end position="261"/>
    </location>
</feature>
<feature type="domain" description="AB hydrolase-1" evidence="4">
    <location>
        <begin position="56"/>
        <end position="170"/>
    </location>
</feature>
<dbReference type="SUPFAM" id="SSF53474">
    <property type="entry name" value="alpha/beta-Hydrolases"/>
    <property type="match status" value="1"/>
</dbReference>
<dbReference type="PROSITE" id="PS51257">
    <property type="entry name" value="PROKAR_LIPOPROTEIN"/>
    <property type="match status" value="1"/>
</dbReference>
<keyword evidence="6" id="KW-1185">Reference proteome</keyword>
<gene>
    <name evidence="5" type="ORF">NM125_03200</name>
</gene>
<sequence>MNTTKFKIVTLALLTVFLYSCSVNKGDNRSFTEVSFSTSDSVKIYGNLYIEDSTSPLILLFHQGGSNSRAEYNPIIPDLLKEGYNILAIDQCMGGQTYGKYNRTIAEFETNPYTYCDAYKDLEATLNYAKNTSRFSGDIIAWGSSYSGSLAIQLGSKNSSSIKGVIAFSPASGGPMAPCKPDEYLTNMETPVLVVRPKSEAEIESVKDQLRIVYESGHQYYLAENGVHGSSLLVEERVGNDVEENWNIILNFISEITNQDN</sequence>
<dbReference type="InterPro" id="IPR000073">
    <property type="entry name" value="AB_hydrolase_1"/>
</dbReference>
<dbReference type="PANTHER" id="PTHR22946:SF9">
    <property type="entry name" value="POLYKETIDE TRANSFERASE AF380"/>
    <property type="match status" value="1"/>
</dbReference>
<protein>
    <recommendedName>
        <fullName evidence="4">AB hydrolase-1 domain-containing protein</fullName>
    </recommendedName>
</protein>
<dbReference type="InterPro" id="IPR029058">
    <property type="entry name" value="AB_hydrolase_fold"/>
</dbReference>